<sequence length="353" mass="37994">MASPPHTTGLVEAGGLVGSSAATSRLRSEIARFAPFASNVLITGPSGTGKELVAREVHARSRRAAGPFVPVDCASLVGELMASQLFGHVAGAFTGANCEALGCFQAANGGTLFLDEIGELEQSLQAKLLRVLQEKVVTPVGSYAGRPIDVRVVAATNRNLLHEVRAGRFREDLYYRLHVVHLETTPLHERPEDIPELAAAFLRQMATDGLPACKLSEEACPPLLAYRWPGNVRQLRNVLEQAVIEAEGPLLEAADLAALLDDECEEANLCGFAEPGSEALAADFSVRSVEPAAPAERRLAWTTLAEMEREHIVKTLALTFFNRAAAARLLGVSRQALLRKIERYGIECGDRTP</sequence>
<evidence type="ECO:0000313" key="7">
    <source>
        <dbReference type="EMBL" id="QDT74144.1"/>
    </source>
</evidence>
<dbReference type="EMBL" id="CP036339">
    <property type="protein sequence ID" value="QDT74144.1"/>
    <property type="molecule type" value="Genomic_DNA"/>
</dbReference>
<dbReference type="AlphaFoldDB" id="A0A517U0J6"/>
<dbReference type="InterPro" id="IPR003593">
    <property type="entry name" value="AAA+_ATPase"/>
</dbReference>
<accession>A0A517U0J6</accession>
<dbReference type="GO" id="GO:0006355">
    <property type="term" value="P:regulation of DNA-templated transcription"/>
    <property type="evidence" value="ECO:0007669"/>
    <property type="project" value="InterPro"/>
</dbReference>
<feature type="domain" description="Sigma-54 factor interaction" evidence="6">
    <location>
        <begin position="16"/>
        <end position="244"/>
    </location>
</feature>
<evidence type="ECO:0000259" key="6">
    <source>
        <dbReference type="PROSITE" id="PS50045"/>
    </source>
</evidence>
<dbReference type="SMART" id="SM00382">
    <property type="entry name" value="AAA"/>
    <property type="match status" value="1"/>
</dbReference>
<evidence type="ECO:0000256" key="1">
    <source>
        <dbReference type="ARBA" id="ARBA00022741"/>
    </source>
</evidence>
<dbReference type="PROSITE" id="PS00688">
    <property type="entry name" value="SIGMA54_INTERACT_3"/>
    <property type="match status" value="1"/>
</dbReference>
<dbReference type="Gene3D" id="3.40.50.300">
    <property type="entry name" value="P-loop containing nucleotide triphosphate hydrolases"/>
    <property type="match status" value="1"/>
</dbReference>
<evidence type="ECO:0000256" key="2">
    <source>
        <dbReference type="ARBA" id="ARBA00022840"/>
    </source>
</evidence>
<dbReference type="InterPro" id="IPR058031">
    <property type="entry name" value="AAA_lid_NorR"/>
</dbReference>
<dbReference type="PROSITE" id="PS00676">
    <property type="entry name" value="SIGMA54_INTERACT_2"/>
    <property type="match status" value="1"/>
</dbReference>
<dbReference type="InterPro" id="IPR027417">
    <property type="entry name" value="P-loop_NTPase"/>
</dbReference>
<keyword evidence="3" id="KW-0805">Transcription regulation</keyword>
<dbReference type="PANTHER" id="PTHR32071:SF117">
    <property type="entry name" value="PTS-DEPENDENT DIHYDROXYACETONE KINASE OPERON REGULATORY PROTEIN-RELATED"/>
    <property type="match status" value="1"/>
</dbReference>
<dbReference type="Gene3D" id="1.10.10.60">
    <property type="entry name" value="Homeodomain-like"/>
    <property type="match status" value="1"/>
</dbReference>
<proteinExistence type="predicted"/>
<dbReference type="Proteomes" id="UP000317909">
    <property type="component" value="Chromosome"/>
</dbReference>
<organism evidence="7 8">
    <name type="scientific">Lacipirellula limnantheis</name>
    <dbReference type="NCBI Taxonomy" id="2528024"/>
    <lineage>
        <taxon>Bacteria</taxon>
        <taxon>Pseudomonadati</taxon>
        <taxon>Planctomycetota</taxon>
        <taxon>Planctomycetia</taxon>
        <taxon>Pirellulales</taxon>
        <taxon>Lacipirellulaceae</taxon>
        <taxon>Lacipirellula</taxon>
    </lineage>
</organism>
<dbReference type="CDD" id="cd00009">
    <property type="entry name" value="AAA"/>
    <property type="match status" value="1"/>
</dbReference>
<dbReference type="InterPro" id="IPR002197">
    <property type="entry name" value="HTH_Fis"/>
</dbReference>
<dbReference type="PANTHER" id="PTHR32071">
    <property type="entry name" value="TRANSCRIPTIONAL REGULATORY PROTEIN"/>
    <property type="match status" value="1"/>
</dbReference>
<dbReference type="Pfam" id="PF00158">
    <property type="entry name" value="Sigma54_activat"/>
    <property type="match status" value="1"/>
</dbReference>
<dbReference type="InterPro" id="IPR025943">
    <property type="entry name" value="Sigma_54_int_dom_ATP-bd_2"/>
</dbReference>
<evidence type="ECO:0000256" key="5">
    <source>
        <dbReference type="ARBA" id="ARBA00023163"/>
    </source>
</evidence>
<dbReference type="Gene3D" id="1.10.8.60">
    <property type="match status" value="1"/>
</dbReference>
<dbReference type="InterPro" id="IPR009057">
    <property type="entry name" value="Homeodomain-like_sf"/>
</dbReference>
<dbReference type="KEGG" id="llh:I41_33390"/>
<dbReference type="SUPFAM" id="SSF52540">
    <property type="entry name" value="P-loop containing nucleoside triphosphate hydrolases"/>
    <property type="match status" value="1"/>
</dbReference>
<dbReference type="Pfam" id="PF25601">
    <property type="entry name" value="AAA_lid_14"/>
    <property type="match status" value="1"/>
</dbReference>
<evidence type="ECO:0000313" key="8">
    <source>
        <dbReference type="Proteomes" id="UP000317909"/>
    </source>
</evidence>
<keyword evidence="8" id="KW-1185">Reference proteome</keyword>
<dbReference type="GO" id="GO:0043565">
    <property type="term" value="F:sequence-specific DNA binding"/>
    <property type="evidence" value="ECO:0007669"/>
    <property type="project" value="InterPro"/>
</dbReference>
<dbReference type="SUPFAM" id="SSF46689">
    <property type="entry name" value="Homeodomain-like"/>
    <property type="match status" value="1"/>
</dbReference>
<dbReference type="Pfam" id="PF02954">
    <property type="entry name" value="HTH_8"/>
    <property type="match status" value="1"/>
</dbReference>
<dbReference type="PRINTS" id="PR01590">
    <property type="entry name" value="HTHFIS"/>
</dbReference>
<name>A0A517U0J6_9BACT</name>
<evidence type="ECO:0000256" key="3">
    <source>
        <dbReference type="ARBA" id="ARBA00023015"/>
    </source>
</evidence>
<dbReference type="InterPro" id="IPR002078">
    <property type="entry name" value="Sigma_54_int"/>
</dbReference>
<dbReference type="PROSITE" id="PS50045">
    <property type="entry name" value="SIGMA54_INTERACT_4"/>
    <property type="match status" value="1"/>
</dbReference>
<evidence type="ECO:0000256" key="4">
    <source>
        <dbReference type="ARBA" id="ARBA00023125"/>
    </source>
</evidence>
<dbReference type="GO" id="GO:0005524">
    <property type="term" value="F:ATP binding"/>
    <property type="evidence" value="ECO:0007669"/>
    <property type="project" value="UniProtKB-KW"/>
</dbReference>
<keyword evidence="1" id="KW-0547">Nucleotide-binding</keyword>
<keyword evidence="5" id="KW-0804">Transcription</keyword>
<gene>
    <name evidence="7" type="primary">zraR_5</name>
    <name evidence="7" type="ORF">I41_33390</name>
</gene>
<dbReference type="FunFam" id="3.40.50.300:FF:000006">
    <property type="entry name" value="DNA-binding transcriptional regulator NtrC"/>
    <property type="match status" value="1"/>
</dbReference>
<protein>
    <submittedName>
        <fullName evidence="7">Transcriptional regulatory protein ZraR</fullName>
    </submittedName>
</protein>
<reference evidence="7 8" key="1">
    <citation type="submission" date="2019-02" db="EMBL/GenBank/DDBJ databases">
        <title>Deep-cultivation of Planctomycetes and their phenomic and genomic characterization uncovers novel biology.</title>
        <authorList>
            <person name="Wiegand S."/>
            <person name="Jogler M."/>
            <person name="Boedeker C."/>
            <person name="Pinto D."/>
            <person name="Vollmers J."/>
            <person name="Rivas-Marin E."/>
            <person name="Kohn T."/>
            <person name="Peeters S.H."/>
            <person name="Heuer A."/>
            <person name="Rast P."/>
            <person name="Oberbeckmann S."/>
            <person name="Bunk B."/>
            <person name="Jeske O."/>
            <person name="Meyerdierks A."/>
            <person name="Storesund J.E."/>
            <person name="Kallscheuer N."/>
            <person name="Luecker S."/>
            <person name="Lage O.M."/>
            <person name="Pohl T."/>
            <person name="Merkel B.J."/>
            <person name="Hornburger P."/>
            <person name="Mueller R.-W."/>
            <person name="Bruemmer F."/>
            <person name="Labrenz M."/>
            <person name="Spormann A.M."/>
            <person name="Op den Camp H."/>
            <person name="Overmann J."/>
            <person name="Amann R."/>
            <person name="Jetten M.S.M."/>
            <person name="Mascher T."/>
            <person name="Medema M.H."/>
            <person name="Devos D.P."/>
            <person name="Kaster A.-K."/>
            <person name="Ovreas L."/>
            <person name="Rohde M."/>
            <person name="Galperin M.Y."/>
            <person name="Jogler C."/>
        </authorList>
    </citation>
    <scope>NUCLEOTIDE SEQUENCE [LARGE SCALE GENOMIC DNA]</scope>
    <source>
        <strain evidence="7 8">I41</strain>
    </source>
</reference>
<keyword evidence="4" id="KW-0238">DNA-binding</keyword>
<dbReference type="InterPro" id="IPR025944">
    <property type="entry name" value="Sigma_54_int_dom_CS"/>
</dbReference>
<keyword evidence="2" id="KW-0067">ATP-binding</keyword>